<keyword evidence="3 7" id="KW-0547">Nucleotide-binding</keyword>
<evidence type="ECO:0000256" key="1">
    <source>
        <dbReference type="ARBA" id="ARBA00005417"/>
    </source>
</evidence>
<dbReference type="EC" id="7.6.2.9" evidence="7"/>
<evidence type="ECO:0000256" key="5">
    <source>
        <dbReference type="ARBA" id="ARBA00051811"/>
    </source>
</evidence>
<dbReference type="PANTHER" id="PTHR43869:SF1">
    <property type="entry name" value="GLYCINE BETAINE_PROLINE BETAINE TRANSPORT SYSTEM ATP-BINDING PROTEIN PROV"/>
    <property type="match status" value="1"/>
</dbReference>
<dbReference type="PROSITE" id="PS50893">
    <property type="entry name" value="ABC_TRANSPORTER_2"/>
    <property type="match status" value="1"/>
</dbReference>
<dbReference type="InterPro" id="IPR017871">
    <property type="entry name" value="ABC_transporter-like_CS"/>
</dbReference>
<dbReference type="SMART" id="SM00382">
    <property type="entry name" value="AAA"/>
    <property type="match status" value="1"/>
</dbReference>
<name>A0A179RYS3_9HYPH</name>
<dbReference type="Gene3D" id="3.40.50.300">
    <property type="entry name" value="P-loop containing nucleotide triphosphate hydrolases"/>
    <property type="match status" value="1"/>
</dbReference>
<dbReference type="PANTHER" id="PTHR43869">
    <property type="entry name" value="GLYCINE BETAINE/PROLINE BETAINE TRANSPORT SYSTEM ATP-BINDING PROTEIN PROV"/>
    <property type="match status" value="1"/>
</dbReference>
<dbReference type="GO" id="GO:0031460">
    <property type="term" value="P:glycine betaine transport"/>
    <property type="evidence" value="ECO:0007669"/>
    <property type="project" value="InterPro"/>
</dbReference>
<sequence length="433" mass="46197">MSRIVLEGISKIFGHKHVEAVDLIRQGKRKAEIAASCGAVVGLCDISFEIVEGEILTLMGLSGSGKSTLLRCMNRLVEPTCGRILVGDVDVTRLGRKDLLAFRQKTFGMVFQHFALLPNRTILSNVGFGLELKNVPAARRTEAAMQAIELVGLKGWEAKYPHELSGGMQQRAGLARALAADAEILLMDEAFSALDPLIRRDMQAELRDLQRKLKKTIVFVSHDLDEAVALGGRIVLMKDGEVVQIGQPEEVVARPATEYVARFVEHIDRAAVMRAGQVADRSAPVLAPTLTASEARARIAAEGGDAWLVADADRRFAGRLRADRLAGARPGDTVASLLESGADAVAAEARLDAVLARVATEGCVAVVDPDGRLIGGIASRDVVRALAARPDHPETSSLHKPAGAERWTGTSPNFPSTRSATKASTGSPTMALG</sequence>
<dbReference type="STRING" id="427683.A5481_29555"/>
<feature type="domain" description="ABC transporter" evidence="9">
    <location>
        <begin position="18"/>
        <end position="264"/>
    </location>
</feature>
<protein>
    <recommendedName>
        <fullName evidence="7">Quaternary amine transport ATP-binding protein</fullName>
        <ecNumber evidence="7">7.6.2.9</ecNumber>
    </recommendedName>
</protein>
<dbReference type="PROSITE" id="PS00211">
    <property type="entry name" value="ABC_TRANSPORTER_1"/>
    <property type="match status" value="1"/>
</dbReference>
<dbReference type="FunFam" id="3.40.50.300:FF:000201">
    <property type="entry name" value="Glycine betaine/L-proline ABC transporter ATP-binding protein"/>
    <property type="match status" value="1"/>
</dbReference>
<feature type="region of interest" description="Disordered" evidence="8">
    <location>
        <begin position="389"/>
        <end position="433"/>
    </location>
</feature>
<proteinExistence type="inferred from homology"/>
<organism evidence="10 11">
    <name type="scientific">Methylobacterium platani</name>
    <dbReference type="NCBI Taxonomy" id="427683"/>
    <lineage>
        <taxon>Bacteria</taxon>
        <taxon>Pseudomonadati</taxon>
        <taxon>Pseudomonadota</taxon>
        <taxon>Alphaproteobacteria</taxon>
        <taxon>Hyphomicrobiales</taxon>
        <taxon>Methylobacteriaceae</taxon>
        <taxon>Methylobacterium</taxon>
    </lineage>
</organism>
<keyword evidence="4 7" id="KW-0067">ATP-binding</keyword>
<comment type="caution">
    <text evidence="10">The sequence shown here is derived from an EMBL/GenBank/DDBJ whole genome shotgun (WGS) entry which is preliminary data.</text>
</comment>
<keyword evidence="2 7" id="KW-0813">Transport</keyword>
<dbReference type="GO" id="GO:0016887">
    <property type="term" value="F:ATP hydrolysis activity"/>
    <property type="evidence" value="ECO:0007669"/>
    <property type="project" value="UniProtKB-UniRule"/>
</dbReference>
<dbReference type="InterPro" id="IPR051921">
    <property type="entry name" value="ABC_osmolyte_uptake_ATP-bind"/>
</dbReference>
<evidence type="ECO:0000256" key="4">
    <source>
        <dbReference type="ARBA" id="ARBA00022840"/>
    </source>
</evidence>
<comment type="subunit">
    <text evidence="7">The complex is probably composed of two ATP-binding proteins, two transmembrane proteins and a solute-binding protein.</text>
</comment>
<dbReference type="RefSeq" id="WP_064504483.1">
    <property type="nucleotide sequence ID" value="NZ_LWHQ01000080.1"/>
</dbReference>
<dbReference type="GO" id="GO:0005524">
    <property type="term" value="F:ATP binding"/>
    <property type="evidence" value="ECO:0007669"/>
    <property type="project" value="UniProtKB-UniRule"/>
</dbReference>
<dbReference type="GO" id="GO:0015418">
    <property type="term" value="F:ABC-type quaternary ammonium compound transporting activity"/>
    <property type="evidence" value="ECO:0007669"/>
    <property type="project" value="UniProtKB-EC"/>
</dbReference>
<gene>
    <name evidence="10" type="ORF">A5481_29555</name>
</gene>
<accession>A0A179RYS3</accession>
<evidence type="ECO:0000256" key="2">
    <source>
        <dbReference type="ARBA" id="ARBA00022448"/>
    </source>
</evidence>
<evidence type="ECO:0000256" key="6">
    <source>
        <dbReference type="ARBA" id="ARBA00061968"/>
    </source>
</evidence>
<dbReference type="OrthoDB" id="9802264at2"/>
<evidence type="ECO:0000313" key="10">
    <source>
        <dbReference type="EMBL" id="OAS15569.1"/>
    </source>
</evidence>
<comment type="similarity">
    <text evidence="1 7">Belongs to the ABC transporter superfamily.</text>
</comment>
<dbReference type="Proteomes" id="UP000078316">
    <property type="component" value="Unassembled WGS sequence"/>
</dbReference>
<evidence type="ECO:0000256" key="7">
    <source>
        <dbReference type="RuleBase" id="RU369116"/>
    </source>
</evidence>
<dbReference type="Gene3D" id="3.10.580.10">
    <property type="entry name" value="CBS-domain"/>
    <property type="match status" value="1"/>
</dbReference>
<dbReference type="InterPro" id="IPR003593">
    <property type="entry name" value="AAA+_ATPase"/>
</dbReference>
<dbReference type="GO" id="GO:0005886">
    <property type="term" value="C:plasma membrane"/>
    <property type="evidence" value="ECO:0007669"/>
    <property type="project" value="UniProtKB-SubCell"/>
</dbReference>
<dbReference type="InterPro" id="IPR003439">
    <property type="entry name" value="ABC_transporter-like_ATP-bd"/>
</dbReference>
<comment type="subcellular location">
    <subcellularLocation>
        <location evidence="7">Cell inner membrane</location>
        <topology evidence="7">Peripheral membrane protein</topology>
    </subcellularLocation>
</comment>
<keyword evidence="7" id="KW-0472">Membrane</keyword>
<keyword evidence="7" id="KW-1003">Cell membrane</keyword>
<dbReference type="SUPFAM" id="SSF52540">
    <property type="entry name" value="P-loop containing nucleoside triphosphate hydrolases"/>
    <property type="match status" value="1"/>
</dbReference>
<dbReference type="EMBL" id="LWHQ01000080">
    <property type="protein sequence ID" value="OAS15569.1"/>
    <property type="molecule type" value="Genomic_DNA"/>
</dbReference>
<feature type="compositionally biased region" description="Polar residues" evidence="8">
    <location>
        <begin position="408"/>
        <end position="433"/>
    </location>
</feature>
<dbReference type="GO" id="GO:0006970">
    <property type="term" value="P:response to osmotic stress"/>
    <property type="evidence" value="ECO:0007669"/>
    <property type="project" value="UniProtKB-ARBA"/>
</dbReference>
<dbReference type="NCBIfam" id="TIGR01186">
    <property type="entry name" value="proV"/>
    <property type="match status" value="1"/>
</dbReference>
<evidence type="ECO:0000256" key="8">
    <source>
        <dbReference type="SAM" id="MobiDB-lite"/>
    </source>
</evidence>
<dbReference type="InterPro" id="IPR005892">
    <property type="entry name" value="Gly-betaine_transp_ATP-bd"/>
</dbReference>
<evidence type="ECO:0000313" key="11">
    <source>
        <dbReference type="Proteomes" id="UP000078316"/>
    </source>
</evidence>
<evidence type="ECO:0000259" key="9">
    <source>
        <dbReference type="PROSITE" id="PS50893"/>
    </source>
</evidence>
<comment type="subunit">
    <text evidence="6">The complex is probably composed of two ATP-binding proteins (TmoW), two transmembrane proteins (TmoV) and a solute-binding protein (TmoX).</text>
</comment>
<dbReference type="SUPFAM" id="SSF54631">
    <property type="entry name" value="CBS-domain pair"/>
    <property type="match status" value="1"/>
</dbReference>
<dbReference type="Pfam" id="PF00005">
    <property type="entry name" value="ABC_tran"/>
    <property type="match status" value="1"/>
</dbReference>
<dbReference type="GO" id="GO:0006865">
    <property type="term" value="P:amino acid transport"/>
    <property type="evidence" value="ECO:0007669"/>
    <property type="project" value="UniProtKB-UniRule"/>
</dbReference>
<dbReference type="AlphaFoldDB" id="A0A179RYS3"/>
<evidence type="ECO:0000256" key="3">
    <source>
        <dbReference type="ARBA" id="ARBA00022741"/>
    </source>
</evidence>
<dbReference type="InterPro" id="IPR046342">
    <property type="entry name" value="CBS_dom_sf"/>
</dbReference>
<comment type="catalytic activity">
    <reaction evidence="5">
        <text>a quaternary ammonium(out) + ATP + H2O = a quaternary ammonium(in) + ADP + phosphate + H(+)</text>
        <dbReference type="Rhea" id="RHEA:11036"/>
        <dbReference type="ChEBI" id="CHEBI:15377"/>
        <dbReference type="ChEBI" id="CHEBI:15378"/>
        <dbReference type="ChEBI" id="CHEBI:30616"/>
        <dbReference type="ChEBI" id="CHEBI:35267"/>
        <dbReference type="ChEBI" id="CHEBI:43474"/>
        <dbReference type="ChEBI" id="CHEBI:456216"/>
        <dbReference type="EC" id="7.6.2.9"/>
    </reaction>
    <physiologicalReaction direction="left-to-right" evidence="5">
        <dbReference type="Rhea" id="RHEA:11037"/>
    </physiologicalReaction>
</comment>
<dbReference type="InterPro" id="IPR027417">
    <property type="entry name" value="P-loop_NTPase"/>
</dbReference>
<keyword evidence="7" id="KW-0997">Cell inner membrane</keyword>
<reference evidence="10 11" key="1">
    <citation type="submission" date="2016-04" db="EMBL/GenBank/DDBJ databases">
        <authorList>
            <person name="Evans L.H."/>
            <person name="Alamgir A."/>
            <person name="Owens N."/>
            <person name="Weber N.D."/>
            <person name="Virtaneva K."/>
            <person name="Barbian K."/>
            <person name="Babar A."/>
            <person name="Rosenke K."/>
        </authorList>
    </citation>
    <scope>NUCLEOTIDE SEQUENCE [LARGE SCALE GENOMIC DNA]</scope>
    <source>
        <strain evidence="10 11">PMB02</strain>
    </source>
</reference>